<feature type="coiled-coil region" evidence="1">
    <location>
        <begin position="211"/>
        <end position="266"/>
    </location>
</feature>
<organism evidence="3 4">
    <name type="scientific">Rhizoctonia solani</name>
    <dbReference type="NCBI Taxonomy" id="456999"/>
    <lineage>
        <taxon>Eukaryota</taxon>
        <taxon>Fungi</taxon>
        <taxon>Dikarya</taxon>
        <taxon>Basidiomycota</taxon>
        <taxon>Agaricomycotina</taxon>
        <taxon>Agaricomycetes</taxon>
        <taxon>Cantharellales</taxon>
        <taxon>Ceratobasidiaceae</taxon>
        <taxon>Rhizoctonia</taxon>
    </lineage>
</organism>
<evidence type="ECO:0000256" key="1">
    <source>
        <dbReference type="SAM" id="Coils"/>
    </source>
</evidence>
<accession>A0A8H3HJE1</accession>
<dbReference type="EMBL" id="CAJMXA010004231">
    <property type="protein sequence ID" value="CAE6537751.1"/>
    <property type="molecule type" value="Genomic_DNA"/>
</dbReference>
<dbReference type="AlphaFoldDB" id="A0A8H3HJE1"/>
<sequence>MPYTHTQDMEYYKGRAIRIRSKELSGVLPGTQDLLSFLKNFGIILDLRVFCLKNGVQNVEPPNNAIVIFKSRAPVPQLLNSSQNETDECFWRTYSTTARPIFWSKETTGAVSRLFSEMVDKLVGLRSKVWPLDSGYTSLPDNSQLHTDKSQIPALTRPNSGDIGPPAKRSRTECRTGDGAVDSATYLVTTPNSSRTSSDTPESPEWMRRQISRLEAELDTARAACDLAISEQDVIRKAYQAEQNARREATAQKSAAEAAVSRKEVEQGRLRAELEAALFQKSALMDDVELLHGRLTATEERLKIVQSSSNESARSDERFSSLKLELEEAQDRAHKLQLQKSRLEAQQGIKSETTELDDARAKIKQLKSEVKRFKSDFASIQGRLESTQKSLETKERKCSSTRRRYESTKVKLGIYKARLENEQILMQKLKDTLTPEAYRSLGATHETLGAFLSAIGLPPANKEGSPGPKEESD</sequence>
<evidence type="ECO:0000313" key="3">
    <source>
        <dbReference type="EMBL" id="CAE6537751.1"/>
    </source>
</evidence>
<proteinExistence type="predicted"/>
<feature type="region of interest" description="Disordered" evidence="2">
    <location>
        <begin position="152"/>
        <end position="177"/>
    </location>
</feature>
<name>A0A8H3HJE1_9AGAM</name>
<dbReference type="Proteomes" id="UP000663853">
    <property type="component" value="Unassembled WGS sequence"/>
</dbReference>
<reference evidence="3" key="1">
    <citation type="submission" date="2021-01" db="EMBL/GenBank/DDBJ databases">
        <authorList>
            <person name="Kaushik A."/>
        </authorList>
    </citation>
    <scope>NUCLEOTIDE SEQUENCE</scope>
    <source>
        <strain evidence="3">AG6-10EEA</strain>
    </source>
</reference>
<evidence type="ECO:0000256" key="2">
    <source>
        <dbReference type="SAM" id="MobiDB-lite"/>
    </source>
</evidence>
<dbReference type="SUPFAM" id="SSF57997">
    <property type="entry name" value="Tropomyosin"/>
    <property type="match status" value="1"/>
</dbReference>
<gene>
    <name evidence="3" type="ORF">RDB_LOCUS184475</name>
</gene>
<evidence type="ECO:0000313" key="4">
    <source>
        <dbReference type="Proteomes" id="UP000663853"/>
    </source>
</evidence>
<keyword evidence="1" id="KW-0175">Coiled coil</keyword>
<feature type="coiled-coil region" evidence="1">
    <location>
        <begin position="312"/>
        <end position="404"/>
    </location>
</feature>
<comment type="caution">
    <text evidence="3">The sequence shown here is derived from an EMBL/GenBank/DDBJ whole genome shotgun (WGS) entry which is preliminary data.</text>
</comment>
<protein>
    <submittedName>
        <fullName evidence="3">Uncharacterized protein</fullName>
    </submittedName>
</protein>
<dbReference type="Gene3D" id="1.20.5.340">
    <property type="match status" value="1"/>
</dbReference>